<sequence>MLCFVNSVTIYVLLSHLNQPGPHGRRSTRSTSILCRGTWIEIPKQDDVKHEPNIYKKPQESGSCTRTHLGLRPARAFERE</sequence>
<evidence type="ECO:0000313" key="2">
    <source>
        <dbReference type="Proteomes" id="UP000821845"/>
    </source>
</evidence>
<proteinExistence type="predicted"/>
<protein>
    <submittedName>
        <fullName evidence="1">Uncharacterized protein</fullName>
    </submittedName>
</protein>
<keyword evidence="2" id="KW-1185">Reference proteome</keyword>
<gene>
    <name evidence="1" type="ORF">HPB50_010572</name>
</gene>
<accession>A0ACB7T0X6</accession>
<reference evidence="1" key="1">
    <citation type="submission" date="2020-05" db="EMBL/GenBank/DDBJ databases">
        <title>Large-scale comparative analyses of tick genomes elucidate their genetic diversity and vector capacities.</title>
        <authorList>
            <person name="Jia N."/>
            <person name="Wang J."/>
            <person name="Shi W."/>
            <person name="Du L."/>
            <person name="Sun Y."/>
            <person name="Zhan W."/>
            <person name="Jiang J."/>
            <person name="Wang Q."/>
            <person name="Zhang B."/>
            <person name="Ji P."/>
            <person name="Sakyi L.B."/>
            <person name="Cui X."/>
            <person name="Yuan T."/>
            <person name="Jiang B."/>
            <person name="Yang W."/>
            <person name="Lam T.T.-Y."/>
            <person name="Chang Q."/>
            <person name="Ding S."/>
            <person name="Wang X."/>
            <person name="Zhu J."/>
            <person name="Ruan X."/>
            <person name="Zhao L."/>
            <person name="Wei J."/>
            <person name="Que T."/>
            <person name="Du C."/>
            <person name="Cheng J."/>
            <person name="Dai P."/>
            <person name="Han X."/>
            <person name="Huang E."/>
            <person name="Gao Y."/>
            <person name="Liu J."/>
            <person name="Shao H."/>
            <person name="Ye R."/>
            <person name="Li L."/>
            <person name="Wei W."/>
            <person name="Wang X."/>
            <person name="Wang C."/>
            <person name="Yang T."/>
            <person name="Huo Q."/>
            <person name="Li W."/>
            <person name="Guo W."/>
            <person name="Chen H."/>
            <person name="Zhou L."/>
            <person name="Ni X."/>
            <person name="Tian J."/>
            <person name="Zhou Y."/>
            <person name="Sheng Y."/>
            <person name="Liu T."/>
            <person name="Pan Y."/>
            <person name="Xia L."/>
            <person name="Li J."/>
            <person name="Zhao F."/>
            <person name="Cao W."/>
        </authorList>
    </citation>
    <scope>NUCLEOTIDE SEQUENCE</scope>
    <source>
        <strain evidence="1">Hyas-2018</strain>
    </source>
</reference>
<dbReference type="EMBL" id="CM023482">
    <property type="protein sequence ID" value="KAH6938559.1"/>
    <property type="molecule type" value="Genomic_DNA"/>
</dbReference>
<comment type="caution">
    <text evidence="1">The sequence shown here is derived from an EMBL/GenBank/DDBJ whole genome shotgun (WGS) entry which is preliminary data.</text>
</comment>
<organism evidence="1 2">
    <name type="scientific">Hyalomma asiaticum</name>
    <name type="common">Tick</name>
    <dbReference type="NCBI Taxonomy" id="266040"/>
    <lineage>
        <taxon>Eukaryota</taxon>
        <taxon>Metazoa</taxon>
        <taxon>Ecdysozoa</taxon>
        <taxon>Arthropoda</taxon>
        <taxon>Chelicerata</taxon>
        <taxon>Arachnida</taxon>
        <taxon>Acari</taxon>
        <taxon>Parasitiformes</taxon>
        <taxon>Ixodida</taxon>
        <taxon>Ixodoidea</taxon>
        <taxon>Ixodidae</taxon>
        <taxon>Hyalomminae</taxon>
        <taxon>Hyalomma</taxon>
    </lineage>
</organism>
<evidence type="ECO:0000313" key="1">
    <source>
        <dbReference type="EMBL" id="KAH6938559.1"/>
    </source>
</evidence>
<dbReference type="Proteomes" id="UP000821845">
    <property type="component" value="Chromosome 2"/>
</dbReference>
<name>A0ACB7T0X6_HYAAI</name>